<organism evidence="1 2">
    <name type="scientific">Candidatus Liptonbacteria bacterium RIFCSPLOWO2_01_FULL_53_13</name>
    <dbReference type="NCBI Taxonomy" id="1798651"/>
    <lineage>
        <taxon>Bacteria</taxon>
        <taxon>Candidatus Liptoniibacteriota</taxon>
    </lineage>
</organism>
<proteinExistence type="predicted"/>
<name>A0A1G2CLL2_9BACT</name>
<sequence length="594" mass="69086">MNSETKTCQNCKSEFTIEPDDFSFYEKIKVQPPTWCPECRYIRRLLDRNEYNFCKRKCDATGKSIISIYRSDAPFPVYNQEYWKSDAWDPTQYGRDFDFSRPFFEQYEELRRAVPHLAMVNSNSVNSEYTNQAQNNKDCYMLVTSDRCEKCMYGSWCEKSFLCSDCYMTEKSEFCYECINVAKCSGCAWCYDCSDCIGVYLSSNCRGCSNCFGCVGLRNKQYHWFNENLGKEEYEKRLQTSHLNRGFLQEAREKFSRLRLSIPVKFYHGMQTQSSSGDYIENTQRARSAFNCRDNKDTAYMQDAWQQNEDCRDCTEIIVGQLSYETQGVDSPHRTIVARSCFNTITDSCYCDMCFGTSNCFGCFGLKKGSYCILNKQYSKEEYVELKKKIIEHMEKTGEWGQYFPPEVSPFTYNESMAQDYFPLSKAEALAKGYSWRDREKQEYQVTIPASKLSETIAETNDSILNETIGCISQESPGEKENRPLCVGAFRIVPLELEIYRKLQIPLPQKCFPCRRTDRFTLRNPRRLWKRGCQCRGKADDSQLTTDDKGASRYANTTAHFHGGEPCPNEFETSYAPDRPEIVYCESCYNSEIA</sequence>
<accession>A0A1G2CLL2</accession>
<dbReference type="AlphaFoldDB" id="A0A1G2CLL2"/>
<dbReference type="EMBL" id="MHLB01000017">
    <property type="protein sequence ID" value="OGZ02293.1"/>
    <property type="molecule type" value="Genomic_DNA"/>
</dbReference>
<gene>
    <name evidence="1" type="ORF">A2946_00045</name>
</gene>
<evidence type="ECO:0000313" key="2">
    <source>
        <dbReference type="Proteomes" id="UP000178348"/>
    </source>
</evidence>
<comment type="caution">
    <text evidence="1">The sequence shown here is derived from an EMBL/GenBank/DDBJ whole genome shotgun (WGS) entry which is preliminary data.</text>
</comment>
<protein>
    <submittedName>
        <fullName evidence="1">Uncharacterized protein</fullName>
    </submittedName>
</protein>
<reference evidence="1 2" key="1">
    <citation type="journal article" date="2016" name="Nat. Commun.">
        <title>Thousands of microbial genomes shed light on interconnected biogeochemical processes in an aquifer system.</title>
        <authorList>
            <person name="Anantharaman K."/>
            <person name="Brown C.T."/>
            <person name="Hug L.A."/>
            <person name="Sharon I."/>
            <person name="Castelle C.J."/>
            <person name="Probst A.J."/>
            <person name="Thomas B.C."/>
            <person name="Singh A."/>
            <person name="Wilkins M.J."/>
            <person name="Karaoz U."/>
            <person name="Brodie E.L."/>
            <person name="Williams K.H."/>
            <person name="Hubbard S.S."/>
            <person name="Banfield J.F."/>
        </authorList>
    </citation>
    <scope>NUCLEOTIDE SEQUENCE [LARGE SCALE GENOMIC DNA]</scope>
</reference>
<evidence type="ECO:0000313" key="1">
    <source>
        <dbReference type="EMBL" id="OGZ02293.1"/>
    </source>
</evidence>
<dbReference type="Proteomes" id="UP000178348">
    <property type="component" value="Unassembled WGS sequence"/>
</dbReference>